<gene>
    <name evidence="14" type="ORF">Q4F19_14385</name>
</gene>
<evidence type="ECO:0000313" key="15">
    <source>
        <dbReference type="Proteomes" id="UP001169764"/>
    </source>
</evidence>
<keyword evidence="6 8" id="KW-0472">Membrane</keyword>
<evidence type="ECO:0000256" key="10">
    <source>
        <dbReference type="SAM" id="MobiDB-lite"/>
    </source>
</evidence>
<dbReference type="PANTHER" id="PTHR47234:SF2">
    <property type="entry name" value="TONB-DEPENDENT RECEPTOR"/>
    <property type="match status" value="1"/>
</dbReference>
<proteinExistence type="inferred from homology"/>
<evidence type="ECO:0000256" key="1">
    <source>
        <dbReference type="ARBA" id="ARBA00004571"/>
    </source>
</evidence>
<dbReference type="Gene3D" id="2.170.130.10">
    <property type="entry name" value="TonB-dependent receptor, plug domain"/>
    <property type="match status" value="1"/>
</dbReference>
<evidence type="ECO:0000256" key="4">
    <source>
        <dbReference type="ARBA" id="ARBA00022692"/>
    </source>
</evidence>
<reference evidence="14" key="1">
    <citation type="submission" date="2023-07" db="EMBL/GenBank/DDBJ databases">
        <authorList>
            <person name="Kim M."/>
        </authorList>
    </citation>
    <scope>NUCLEOTIDE SEQUENCE</scope>
    <source>
        <strain evidence="14">BIUV-7</strain>
    </source>
</reference>
<comment type="similarity">
    <text evidence="8 9">Belongs to the TonB-dependent receptor family.</text>
</comment>
<protein>
    <submittedName>
        <fullName evidence="14">TonB-dependent receptor</fullName>
    </submittedName>
</protein>
<dbReference type="SUPFAM" id="SSF56935">
    <property type="entry name" value="Porins"/>
    <property type="match status" value="1"/>
</dbReference>
<dbReference type="Pfam" id="PF07715">
    <property type="entry name" value="Plug"/>
    <property type="match status" value="1"/>
</dbReference>
<keyword evidence="7 8" id="KW-0998">Cell outer membrane</keyword>
<dbReference type="Gene3D" id="2.40.170.20">
    <property type="entry name" value="TonB-dependent receptor, beta-barrel domain"/>
    <property type="match status" value="1"/>
</dbReference>
<dbReference type="PANTHER" id="PTHR47234">
    <property type="match status" value="1"/>
</dbReference>
<evidence type="ECO:0000256" key="8">
    <source>
        <dbReference type="PROSITE-ProRule" id="PRU01360"/>
    </source>
</evidence>
<comment type="caution">
    <text evidence="14">The sequence shown here is derived from an EMBL/GenBank/DDBJ whole genome shotgun (WGS) entry which is preliminary data.</text>
</comment>
<keyword evidence="2 8" id="KW-0813">Transport</keyword>
<keyword evidence="15" id="KW-1185">Reference proteome</keyword>
<keyword evidence="14" id="KW-0675">Receptor</keyword>
<evidence type="ECO:0000259" key="13">
    <source>
        <dbReference type="Pfam" id="PF07715"/>
    </source>
</evidence>
<keyword evidence="3 8" id="KW-1134">Transmembrane beta strand</keyword>
<keyword evidence="4 8" id="KW-0812">Transmembrane</keyword>
<comment type="subcellular location">
    <subcellularLocation>
        <location evidence="1 8">Cell outer membrane</location>
        <topology evidence="1 8">Multi-pass membrane protein</topology>
    </subcellularLocation>
</comment>
<accession>A0ABT8YD14</accession>
<feature type="signal peptide" evidence="11">
    <location>
        <begin position="1"/>
        <end position="22"/>
    </location>
</feature>
<dbReference type="EMBL" id="JAUOTP010000006">
    <property type="protein sequence ID" value="MDO6415574.1"/>
    <property type="molecule type" value="Genomic_DNA"/>
</dbReference>
<evidence type="ECO:0000256" key="3">
    <source>
        <dbReference type="ARBA" id="ARBA00022452"/>
    </source>
</evidence>
<evidence type="ECO:0000256" key="11">
    <source>
        <dbReference type="SAM" id="SignalP"/>
    </source>
</evidence>
<feature type="region of interest" description="Disordered" evidence="10">
    <location>
        <begin position="25"/>
        <end position="44"/>
    </location>
</feature>
<name>A0ABT8YD14_9SPHN</name>
<dbReference type="InterPro" id="IPR036942">
    <property type="entry name" value="Beta-barrel_TonB_sf"/>
</dbReference>
<dbReference type="InterPro" id="IPR000531">
    <property type="entry name" value="Beta-barrel_TonB"/>
</dbReference>
<dbReference type="InterPro" id="IPR012910">
    <property type="entry name" value="Plug_dom"/>
</dbReference>
<feature type="domain" description="TonB-dependent receptor plug" evidence="13">
    <location>
        <begin position="72"/>
        <end position="183"/>
    </location>
</feature>
<feature type="domain" description="TonB-dependent receptor-like beta-barrel" evidence="12">
    <location>
        <begin position="491"/>
        <end position="936"/>
    </location>
</feature>
<evidence type="ECO:0000256" key="7">
    <source>
        <dbReference type="ARBA" id="ARBA00023237"/>
    </source>
</evidence>
<evidence type="ECO:0000256" key="6">
    <source>
        <dbReference type="ARBA" id="ARBA00023136"/>
    </source>
</evidence>
<dbReference type="Pfam" id="PF00593">
    <property type="entry name" value="TonB_dep_Rec_b-barrel"/>
    <property type="match status" value="1"/>
</dbReference>
<sequence>MKGLNRATLMSGAAALGLLATAATGQTGPQTPQSPVAQTPISGDSVDTEAAKEIIVTGSSIRGAPPVGSNLISIGQAQINATPAQSVQQVLKSVPAVVGLGSAGQGAFGSADGSGTNAPTIHGLGGSASNSTLILIDGHRFPLSGINHALGDPNIIPSIAIERVEVLPDGASSVYGSDAVAGVINFITRRRYDGIEVNGQLGYGDNYRTYNGSLLAGKTWDTGSLLFAYSYSRRSALSAADRDFTNFDHRSQGGSNFATFACQPATIQPTGSTLIYANPYTGAGVANAQANAFCDFSDNSDIIPREIRNNGMLKITQEVGDKLTLSADAVYSNRVNRQTVTRGSVQSTVFATGAQANPFYVGVPGSAATSETIRFNADDLLGPGAYIEGRAEDFYAHGTAEYKLNDNWRITAGATFGFDNSKQQNVGQLCTSCAYLALNGTTNGTGSLTAASVPATGLIVTRLPLTAATALDVWNALATNRTSAAVRAALTDSTTTQLARQTIQDGTLKIDGSLFALPAGDVKAALGGELIRYTLAQDITRPLNIGPASSGSSTTNLNYRRTTESAYLEVLVPIVSPEMGVPAIRSLSANISGRYDHYSDFGTTKNPKFAANWEPFEGLKLRGNYAKSFVAPALTSRGSNAAGVTGESGYGNYALGQVNVPISAFPQVANIPGVSCTNGICSIGTATITGVQINGGNADLQPQKGQTYSFGGDFTPTFARGLRISATYWHNRIKGGITAPIPSLAINSPELYPLLTILPTAAQLAAATAGLPQTSALPANQFFIYNYRQRNVLNLTVSGIDADISYTRSTNIGKFAAGVALTRELKFDQQIGTGPTFSVLNTTGFNTTFPSVKLQGRANFGWEYEGFSFDAFLNHTGSYRNYSASTLTPIMRSAAGVPTGGGDKVKAYNTVDLHIAYTIPQGFISKAQIFVDATNLFDKDPPFYNVATLNGSSGYDTFQASPIGRVITVGVRTKF</sequence>
<dbReference type="PROSITE" id="PS52016">
    <property type="entry name" value="TONB_DEPENDENT_REC_3"/>
    <property type="match status" value="1"/>
</dbReference>
<evidence type="ECO:0000256" key="2">
    <source>
        <dbReference type="ARBA" id="ARBA00022448"/>
    </source>
</evidence>
<keyword evidence="5 9" id="KW-0798">TonB box</keyword>
<evidence type="ECO:0000256" key="9">
    <source>
        <dbReference type="RuleBase" id="RU003357"/>
    </source>
</evidence>
<organism evidence="14 15">
    <name type="scientific">Sphingomonas natans</name>
    <dbReference type="NCBI Taxonomy" id="3063330"/>
    <lineage>
        <taxon>Bacteria</taxon>
        <taxon>Pseudomonadati</taxon>
        <taxon>Pseudomonadota</taxon>
        <taxon>Alphaproteobacteria</taxon>
        <taxon>Sphingomonadales</taxon>
        <taxon>Sphingomonadaceae</taxon>
        <taxon>Sphingomonas</taxon>
    </lineage>
</organism>
<feature type="compositionally biased region" description="Polar residues" evidence="10">
    <location>
        <begin position="29"/>
        <end position="42"/>
    </location>
</feature>
<evidence type="ECO:0000256" key="5">
    <source>
        <dbReference type="ARBA" id="ARBA00023077"/>
    </source>
</evidence>
<keyword evidence="11" id="KW-0732">Signal</keyword>
<feature type="chain" id="PRO_5045919287" evidence="11">
    <location>
        <begin position="23"/>
        <end position="975"/>
    </location>
</feature>
<evidence type="ECO:0000313" key="14">
    <source>
        <dbReference type="EMBL" id="MDO6415574.1"/>
    </source>
</evidence>
<evidence type="ECO:0000259" key="12">
    <source>
        <dbReference type="Pfam" id="PF00593"/>
    </source>
</evidence>
<dbReference type="InterPro" id="IPR039426">
    <property type="entry name" value="TonB-dep_rcpt-like"/>
</dbReference>
<dbReference type="InterPro" id="IPR037066">
    <property type="entry name" value="Plug_dom_sf"/>
</dbReference>
<dbReference type="Proteomes" id="UP001169764">
    <property type="component" value="Unassembled WGS sequence"/>
</dbReference>
<dbReference type="RefSeq" id="WP_303543681.1">
    <property type="nucleotide sequence ID" value="NZ_JAUOTP010000006.1"/>
</dbReference>